<evidence type="ECO:0000313" key="2">
    <source>
        <dbReference type="Ensembl" id="ENSCABP00000005478.1"/>
    </source>
</evidence>
<dbReference type="Pfam" id="PF01352">
    <property type="entry name" value="KRAB"/>
    <property type="match status" value="1"/>
</dbReference>
<reference evidence="2" key="2">
    <citation type="submission" date="2025-09" db="UniProtKB">
        <authorList>
            <consortium name="Ensembl"/>
        </authorList>
    </citation>
    <scope>IDENTIFICATION</scope>
</reference>
<dbReference type="InterPro" id="IPR001909">
    <property type="entry name" value="KRAB"/>
</dbReference>
<dbReference type="InterPro" id="IPR036051">
    <property type="entry name" value="KRAB_dom_sf"/>
</dbReference>
<keyword evidence="3" id="KW-1185">Reference proteome</keyword>
<dbReference type="AlphaFoldDB" id="A0A8C0IME7"/>
<sequence>MREFKTCVCLSGLFCGTHHGYLSQHHSGLQVPVTFGDVSVHFSWGEREMLAERRKENIGYLPVSQTCVVCLG</sequence>
<proteinExistence type="predicted"/>
<evidence type="ECO:0000313" key="3">
    <source>
        <dbReference type="Proteomes" id="UP000694404"/>
    </source>
</evidence>
<name>A0A8C0IME7_CHEAB</name>
<dbReference type="Proteomes" id="UP000694404">
    <property type="component" value="Unplaced"/>
</dbReference>
<dbReference type="GO" id="GO:0006355">
    <property type="term" value="P:regulation of DNA-templated transcription"/>
    <property type="evidence" value="ECO:0007669"/>
    <property type="project" value="InterPro"/>
</dbReference>
<reference evidence="2" key="1">
    <citation type="submission" date="2025-08" db="UniProtKB">
        <authorList>
            <consortium name="Ensembl"/>
        </authorList>
    </citation>
    <scope>IDENTIFICATION</scope>
</reference>
<accession>A0A8C0IME7</accession>
<dbReference type="Ensembl" id="ENSCABT00000005960.1">
    <property type="protein sequence ID" value="ENSCABP00000005478.1"/>
    <property type="gene ID" value="ENSCABG00000004126.1"/>
</dbReference>
<feature type="domain" description="KRAB" evidence="1">
    <location>
        <begin position="32"/>
        <end position="56"/>
    </location>
</feature>
<evidence type="ECO:0000259" key="1">
    <source>
        <dbReference type="Pfam" id="PF01352"/>
    </source>
</evidence>
<protein>
    <recommendedName>
        <fullName evidence="1">KRAB domain-containing protein</fullName>
    </recommendedName>
</protein>
<organism evidence="2 3">
    <name type="scientific">Chelonoidis abingdonii</name>
    <name type="common">Abingdon island giant tortoise</name>
    <name type="synonym">Testudo abingdonii</name>
    <dbReference type="NCBI Taxonomy" id="106734"/>
    <lineage>
        <taxon>Eukaryota</taxon>
        <taxon>Metazoa</taxon>
        <taxon>Chordata</taxon>
        <taxon>Craniata</taxon>
        <taxon>Vertebrata</taxon>
        <taxon>Euteleostomi</taxon>
        <taxon>Archelosauria</taxon>
        <taxon>Testudinata</taxon>
        <taxon>Testudines</taxon>
        <taxon>Cryptodira</taxon>
        <taxon>Durocryptodira</taxon>
        <taxon>Testudinoidea</taxon>
        <taxon>Testudinidae</taxon>
        <taxon>Chelonoidis</taxon>
    </lineage>
</organism>
<dbReference type="SUPFAM" id="SSF109640">
    <property type="entry name" value="KRAB domain (Kruppel-associated box)"/>
    <property type="match status" value="1"/>
</dbReference>